<evidence type="ECO:0000256" key="15">
    <source>
        <dbReference type="HAMAP-Rule" id="MF_00605"/>
    </source>
</evidence>
<dbReference type="GO" id="GO:0005829">
    <property type="term" value="C:cytosol"/>
    <property type="evidence" value="ECO:0007669"/>
    <property type="project" value="TreeGrafter"/>
</dbReference>
<dbReference type="PANTHER" id="PTHR46417">
    <property type="entry name" value="TRNA (GUANINE-N(1)-)-METHYLTRANSFERASE"/>
    <property type="match status" value="1"/>
</dbReference>
<dbReference type="AlphaFoldDB" id="A0A0G0WW05"/>
<dbReference type="CDD" id="cd18080">
    <property type="entry name" value="TrmD-like"/>
    <property type="match status" value="1"/>
</dbReference>
<gene>
    <name evidence="15" type="primary">trmD</name>
    <name evidence="19" type="ORF">UU72_C0010G0036</name>
</gene>
<dbReference type="Proteomes" id="UP000034163">
    <property type="component" value="Unassembled WGS sequence"/>
</dbReference>
<keyword evidence="9 15" id="KW-0808">Transferase</keyword>
<dbReference type="Gene3D" id="3.40.1280.10">
    <property type="match status" value="1"/>
</dbReference>
<evidence type="ECO:0000259" key="18">
    <source>
        <dbReference type="Pfam" id="PF01746"/>
    </source>
</evidence>
<proteinExistence type="inferred from homology"/>
<dbReference type="PANTHER" id="PTHR46417:SF1">
    <property type="entry name" value="TRNA (GUANINE-N(1)-)-METHYLTRANSFERASE"/>
    <property type="match status" value="1"/>
</dbReference>
<evidence type="ECO:0000256" key="8">
    <source>
        <dbReference type="ARBA" id="ARBA00022603"/>
    </source>
</evidence>
<evidence type="ECO:0000256" key="13">
    <source>
        <dbReference type="ARBA" id="ARBA00033392"/>
    </source>
</evidence>
<evidence type="ECO:0000256" key="6">
    <source>
        <dbReference type="ARBA" id="ARBA00014679"/>
    </source>
</evidence>
<evidence type="ECO:0000256" key="14">
    <source>
        <dbReference type="ARBA" id="ARBA00047783"/>
    </source>
</evidence>
<dbReference type="PIRSF" id="PIRSF000386">
    <property type="entry name" value="tRNA_mtase"/>
    <property type="match status" value="1"/>
</dbReference>
<evidence type="ECO:0000256" key="4">
    <source>
        <dbReference type="ARBA" id="ARBA00011738"/>
    </source>
</evidence>
<comment type="subcellular location">
    <subcellularLocation>
        <location evidence="2 15 17">Cytoplasm</location>
    </subcellularLocation>
</comment>
<reference evidence="19 20" key="1">
    <citation type="journal article" date="2015" name="Nature">
        <title>rRNA introns, odd ribosomes, and small enigmatic genomes across a large radiation of phyla.</title>
        <authorList>
            <person name="Brown C.T."/>
            <person name="Hug L.A."/>
            <person name="Thomas B.C."/>
            <person name="Sharon I."/>
            <person name="Castelle C.J."/>
            <person name="Singh A."/>
            <person name="Wilkins M.J."/>
            <person name="Williams K.H."/>
            <person name="Banfield J.F."/>
        </authorList>
    </citation>
    <scope>NUCLEOTIDE SEQUENCE [LARGE SCALE GENOMIC DNA]</scope>
</reference>
<dbReference type="InterPro" id="IPR023148">
    <property type="entry name" value="tRNA_m1G_MeTrfase_C_sf"/>
</dbReference>
<dbReference type="GO" id="GO:0052906">
    <property type="term" value="F:tRNA (guanine(37)-N1)-methyltransferase activity"/>
    <property type="evidence" value="ECO:0007669"/>
    <property type="project" value="UniProtKB-UniRule"/>
</dbReference>
<dbReference type="InterPro" id="IPR029026">
    <property type="entry name" value="tRNA_m1G_MTases_N"/>
</dbReference>
<evidence type="ECO:0000256" key="9">
    <source>
        <dbReference type="ARBA" id="ARBA00022679"/>
    </source>
</evidence>
<comment type="subunit">
    <text evidence="4 15 17">Homodimer.</text>
</comment>
<accession>A0A0G0WW05</accession>
<dbReference type="Pfam" id="PF01746">
    <property type="entry name" value="tRNA_m1G_MT"/>
    <property type="match status" value="1"/>
</dbReference>
<evidence type="ECO:0000313" key="20">
    <source>
        <dbReference type="Proteomes" id="UP000034163"/>
    </source>
</evidence>
<comment type="catalytic activity">
    <reaction evidence="14 15 17">
        <text>guanosine(37) in tRNA + S-adenosyl-L-methionine = N(1)-methylguanosine(37) in tRNA + S-adenosyl-L-homocysteine + H(+)</text>
        <dbReference type="Rhea" id="RHEA:36899"/>
        <dbReference type="Rhea" id="RHEA-COMP:10145"/>
        <dbReference type="Rhea" id="RHEA-COMP:10147"/>
        <dbReference type="ChEBI" id="CHEBI:15378"/>
        <dbReference type="ChEBI" id="CHEBI:57856"/>
        <dbReference type="ChEBI" id="CHEBI:59789"/>
        <dbReference type="ChEBI" id="CHEBI:73542"/>
        <dbReference type="ChEBI" id="CHEBI:74269"/>
        <dbReference type="EC" id="2.1.1.228"/>
    </reaction>
</comment>
<evidence type="ECO:0000256" key="2">
    <source>
        <dbReference type="ARBA" id="ARBA00004496"/>
    </source>
</evidence>
<evidence type="ECO:0000256" key="5">
    <source>
        <dbReference type="ARBA" id="ARBA00012807"/>
    </source>
</evidence>
<dbReference type="EMBL" id="LCBS01000010">
    <property type="protein sequence ID" value="KKS16924.1"/>
    <property type="molecule type" value="Genomic_DNA"/>
</dbReference>
<evidence type="ECO:0000256" key="7">
    <source>
        <dbReference type="ARBA" id="ARBA00022490"/>
    </source>
</evidence>
<evidence type="ECO:0000313" key="19">
    <source>
        <dbReference type="EMBL" id="KKS16924.1"/>
    </source>
</evidence>
<comment type="similarity">
    <text evidence="3 15 17">Belongs to the RNA methyltransferase TrmD family.</text>
</comment>
<organism evidence="19 20">
    <name type="scientific">candidate division WWE3 bacterium GW2011_GWB1_41_6</name>
    <dbReference type="NCBI Taxonomy" id="1619112"/>
    <lineage>
        <taxon>Bacteria</taxon>
        <taxon>Katanobacteria</taxon>
    </lineage>
</organism>
<dbReference type="PATRIC" id="fig|1619112.3.peg.484"/>
<dbReference type="FunFam" id="3.40.1280.10:FF:000001">
    <property type="entry name" value="tRNA (guanine-N(1)-)-methyltransferase"/>
    <property type="match status" value="1"/>
</dbReference>
<keyword evidence="8 15" id="KW-0489">Methyltransferase</keyword>
<comment type="caution">
    <text evidence="19">The sequence shown here is derived from an EMBL/GenBank/DDBJ whole genome shotgun (WGS) entry which is preliminary data.</text>
</comment>
<dbReference type="InterPro" id="IPR002649">
    <property type="entry name" value="tRNA_m1G_MeTrfase_TrmD"/>
</dbReference>
<dbReference type="HAMAP" id="MF_00605">
    <property type="entry name" value="TrmD"/>
    <property type="match status" value="1"/>
</dbReference>
<protein>
    <recommendedName>
        <fullName evidence="6 15">tRNA (guanine-N(1)-)-methyltransferase</fullName>
        <ecNumber evidence="5 15">2.1.1.228</ecNumber>
    </recommendedName>
    <alternativeName>
        <fullName evidence="12 15">M1G-methyltransferase</fullName>
    </alternativeName>
    <alternativeName>
        <fullName evidence="13 15">tRNA [GM37] methyltransferase</fullName>
    </alternativeName>
</protein>
<comment type="function">
    <text evidence="1 15 17">Specifically methylates guanosine-37 in various tRNAs.</text>
</comment>
<evidence type="ECO:0000256" key="10">
    <source>
        <dbReference type="ARBA" id="ARBA00022691"/>
    </source>
</evidence>
<feature type="binding site" evidence="15 16">
    <location>
        <position position="110"/>
    </location>
    <ligand>
        <name>S-adenosyl-L-methionine</name>
        <dbReference type="ChEBI" id="CHEBI:59789"/>
    </ligand>
</feature>
<dbReference type="NCBIfam" id="TIGR00088">
    <property type="entry name" value="trmD"/>
    <property type="match status" value="1"/>
</dbReference>
<feature type="binding site" evidence="15 16">
    <location>
        <begin position="130"/>
        <end position="135"/>
    </location>
    <ligand>
        <name>S-adenosyl-L-methionine</name>
        <dbReference type="ChEBI" id="CHEBI:59789"/>
    </ligand>
</feature>
<sequence length="213" mass="23833">MLTFDVITLFPELFEEHLNHLPFKKAIQKGLLKVNLHNLRDYALDSYGTVDGKPYGGGTGMVLMVEPISKALGRIENKERTVLMSPRGKKFDQKKAGEYAGLQQITLICGRYEGVDARVEEHLVDESVSVGDYVLSGGELPALAIMESVTRLLPGVLEKEDAAAKESFENGFLEHPQYTRPEDFKGMKVPEVLLSGNHKEIEKWKKENSTKID</sequence>
<evidence type="ECO:0000256" key="17">
    <source>
        <dbReference type="RuleBase" id="RU003464"/>
    </source>
</evidence>
<evidence type="ECO:0000256" key="16">
    <source>
        <dbReference type="PIRSR" id="PIRSR000386-1"/>
    </source>
</evidence>
<name>A0A0G0WW05_UNCKA</name>
<keyword evidence="10 15" id="KW-0949">S-adenosyl-L-methionine</keyword>
<dbReference type="InterPro" id="IPR016009">
    <property type="entry name" value="tRNA_MeTrfase_TRMD/TRM10"/>
</dbReference>
<dbReference type="SUPFAM" id="SSF75217">
    <property type="entry name" value="alpha/beta knot"/>
    <property type="match status" value="1"/>
</dbReference>
<evidence type="ECO:0000256" key="3">
    <source>
        <dbReference type="ARBA" id="ARBA00007630"/>
    </source>
</evidence>
<dbReference type="InterPro" id="IPR029028">
    <property type="entry name" value="Alpha/beta_knot_MTases"/>
</dbReference>
<dbReference type="GO" id="GO:0002939">
    <property type="term" value="P:tRNA N1-guanine methylation"/>
    <property type="evidence" value="ECO:0007669"/>
    <property type="project" value="TreeGrafter"/>
</dbReference>
<keyword evidence="7 15" id="KW-0963">Cytoplasm</keyword>
<feature type="domain" description="tRNA methyltransferase TRMD/TRM10-type" evidence="18">
    <location>
        <begin position="3"/>
        <end position="210"/>
    </location>
</feature>
<dbReference type="Gene3D" id="1.10.1270.20">
    <property type="entry name" value="tRNA(m1g37)methyltransferase, domain 2"/>
    <property type="match status" value="1"/>
</dbReference>
<dbReference type="NCBIfam" id="NF000648">
    <property type="entry name" value="PRK00026.1"/>
    <property type="match status" value="1"/>
</dbReference>
<dbReference type="EC" id="2.1.1.228" evidence="5 15"/>
<evidence type="ECO:0000256" key="11">
    <source>
        <dbReference type="ARBA" id="ARBA00022694"/>
    </source>
</evidence>
<evidence type="ECO:0000256" key="1">
    <source>
        <dbReference type="ARBA" id="ARBA00002634"/>
    </source>
</evidence>
<keyword evidence="11 15" id="KW-0819">tRNA processing</keyword>
<evidence type="ECO:0000256" key="12">
    <source>
        <dbReference type="ARBA" id="ARBA00029736"/>
    </source>
</evidence>